<dbReference type="RefSeq" id="WP_134484954.1">
    <property type="nucleotide sequence ID" value="NZ_LR216287.1"/>
</dbReference>
<proteinExistence type="predicted"/>
<keyword evidence="2" id="KW-0812">Transmembrane</keyword>
<dbReference type="EMBL" id="LR216287">
    <property type="protein sequence ID" value="VFJ14870.1"/>
    <property type="molecule type" value="Genomic_DNA"/>
</dbReference>
<dbReference type="OrthoDB" id="12117at2157"/>
<dbReference type="KEGG" id="nfn:NFRAN_2548"/>
<reference evidence="3 4" key="1">
    <citation type="submission" date="2019-02" db="EMBL/GenBank/DDBJ databases">
        <authorList>
            <person name="Lehtovirta-Morley E L."/>
        </authorList>
    </citation>
    <scope>NUCLEOTIDE SEQUENCE [LARGE SCALE GENOMIC DNA]</scope>
    <source>
        <strain evidence="3">NFRAN1</strain>
    </source>
</reference>
<dbReference type="AlphaFoldDB" id="A0A484ICP3"/>
<evidence type="ECO:0000313" key="3">
    <source>
        <dbReference type="EMBL" id="VFJ14870.1"/>
    </source>
</evidence>
<accession>A0A484ICP3</accession>
<feature type="region of interest" description="Disordered" evidence="1">
    <location>
        <begin position="63"/>
        <end position="100"/>
    </location>
</feature>
<organism evidence="3 4">
    <name type="scientific">Candidatus Nitrosocosmicus franklandianus</name>
    <dbReference type="NCBI Taxonomy" id="1798806"/>
    <lineage>
        <taxon>Archaea</taxon>
        <taxon>Nitrososphaerota</taxon>
        <taxon>Nitrososphaeria</taxon>
        <taxon>Nitrososphaerales</taxon>
        <taxon>Nitrososphaeraceae</taxon>
        <taxon>Candidatus Nitrosocosmicus</taxon>
    </lineage>
</organism>
<keyword evidence="2" id="KW-0472">Membrane</keyword>
<keyword evidence="2" id="KW-1133">Transmembrane helix</keyword>
<protein>
    <submittedName>
        <fullName evidence="3">Uncharacterized protein</fullName>
    </submittedName>
</protein>
<keyword evidence="4" id="KW-1185">Reference proteome</keyword>
<dbReference type="GeneID" id="39421720"/>
<name>A0A484ICP3_9ARCH</name>
<dbReference type="Proteomes" id="UP000294299">
    <property type="component" value="Chromosome NFRAN"/>
</dbReference>
<evidence type="ECO:0000256" key="2">
    <source>
        <dbReference type="SAM" id="Phobius"/>
    </source>
</evidence>
<sequence length="100" mass="11198">MRNLITKPELDTKNFDKSFLKLVSFIIFSGVAGLLYYDFVYQNAFAQTLQELCTPDRGINTSQSNCFSNAPVQPTYNMTTTDNARPPSEIGPTYANNTTN</sequence>
<feature type="compositionally biased region" description="Polar residues" evidence="1">
    <location>
        <begin position="63"/>
        <end position="83"/>
    </location>
</feature>
<evidence type="ECO:0000313" key="4">
    <source>
        <dbReference type="Proteomes" id="UP000294299"/>
    </source>
</evidence>
<gene>
    <name evidence="3" type="ORF">NFRAN_2548</name>
</gene>
<evidence type="ECO:0000256" key="1">
    <source>
        <dbReference type="SAM" id="MobiDB-lite"/>
    </source>
</evidence>
<feature type="transmembrane region" description="Helical" evidence="2">
    <location>
        <begin position="20"/>
        <end position="37"/>
    </location>
</feature>